<dbReference type="InterPro" id="IPR005859">
    <property type="entry name" value="CysK"/>
</dbReference>
<evidence type="ECO:0000256" key="6">
    <source>
        <dbReference type="ARBA" id="ARBA00022898"/>
    </source>
</evidence>
<evidence type="ECO:0000256" key="5">
    <source>
        <dbReference type="ARBA" id="ARBA00022679"/>
    </source>
</evidence>
<dbReference type="CDD" id="cd01561">
    <property type="entry name" value="CBS_like"/>
    <property type="match status" value="1"/>
</dbReference>
<dbReference type="Pfam" id="PF00291">
    <property type="entry name" value="PALP"/>
    <property type="match status" value="1"/>
</dbReference>
<proteinExistence type="inferred from homology"/>
<dbReference type="InterPro" id="IPR001216">
    <property type="entry name" value="P-phosphate_BS"/>
</dbReference>
<sequence>MPGIHSDITSAFGDTPLVRLNALTDGLGGEVLAKLEFYNPGSSVKDRLGFALVEALEASGELLPGGTIVESTSGNTGISLALIGAARGYKVILTMPASMSKERRTLLKAYGAELVLTDPHKGMTEAVATAERIAAETPGAVLARQFESPANAEIHRRTTAEEIWRDTDGVVDYFVAGSGTGGTITGVGQVLKQRNPDVKIVVVEPKDSPVLTEGRAGGHRIQGIGPNFVPAVLDRSVIDEIFDVEFDDALRVARELATREGILAGMSAGAAVWAALQIAARPEADGKRIVVIVPDAGERYLSTALYEHLRDPEPAS</sequence>
<dbReference type="PROSITE" id="PS00901">
    <property type="entry name" value="CYS_SYNTHASE"/>
    <property type="match status" value="1"/>
</dbReference>
<dbReference type="InterPro" id="IPR036052">
    <property type="entry name" value="TrpB-like_PALP_sf"/>
</dbReference>
<keyword evidence="4 9" id="KW-0028">Amino-acid biosynthesis</keyword>
<dbReference type="Proteomes" id="UP001589611">
    <property type="component" value="Unassembled WGS sequence"/>
</dbReference>
<feature type="domain" description="Tryptophan synthase beta chain-like PALP" evidence="10">
    <location>
        <begin position="8"/>
        <end position="295"/>
    </location>
</feature>
<evidence type="ECO:0000256" key="4">
    <source>
        <dbReference type="ARBA" id="ARBA00022605"/>
    </source>
</evidence>
<evidence type="ECO:0000313" key="11">
    <source>
        <dbReference type="EMBL" id="MFB9645926.1"/>
    </source>
</evidence>
<comment type="similarity">
    <text evidence="2 9">Belongs to the cysteine synthase/cystathionine beta-synthase family.</text>
</comment>
<comment type="cofactor">
    <cofactor evidence="1 9">
        <name>pyridoxal 5'-phosphate</name>
        <dbReference type="ChEBI" id="CHEBI:597326"/>
    </cofactor>
</comment>
<evidence type="ECO:0000313" key="12">
    <source>
        <dbReference type="Proteomes" id="UP001589611"/>
    </source>
</evidence>
<evidence type="ECO:0000256" key="2">
    <source>
        <dbReference type="ARBA" id="ARBA00007103"/>
    </source>
</evidence>
<comment type="catalytic activity">
    <reaction evidence="8 9">
        <text>O-acetyl-L-serine + hydrogen sulfide = L-cysteine + acetate</text>
        <dbReference type="Rhea" id="RHEA:14829"/>
        <dbReference type="ChEBI" id="CHEBI:29919"/>
        <dbReference type="ChEBI" id="CHEBI:30089"/>
        <dbReference type="ChEBI" id="CHEBI:35235"/>
        <dbReference type="ChEBI" id="CHEBI:58340"/>
        <dbReference type="EC" id="2.5.1.47"/>
    </reaction>
</comment>
<accession>A0ABV5SZZ6</accession>
<reference evidence="11 12" key="1">
    <citation type="submission" date="2024-09" db="EMBL/GenBank/DDBJ databases">
        <authorList>
            <person name="Sun Q."/>
            <person name="Mori K."/>
        </authorList>
    </citation>
    <scope>NUCLEOTIDE SEQUENCE [LARGE SCALE GENOMIC DNA]</scope>
    <source>
        <strain evidence="11 12">JCM 1342</strain>
    </source>
</reference>
<dbReference type="NCBIfam" id="TIGR01139">
    <property type="entry name" value="cysK"/>
    <property type="match status" value="1"/>
</dbReference>
<dbReference type="SUPFAM" id="SSF53686">
    <property type="entry name" value="Tryptophan synthase beta subunit-like PLP-dependent enzymes"/>
    <property type="match status" value="1"/>
</dbReference>
<dbReference type="InterPro" id="IPR001926">
    <property type="entry name" value="TrpB-like_PALP"/>
</dbReference>
<dbReference type="RefSeq" id="WP_344712508.1">
    <property type="nucleotide sequence ID" value="NZ_BAAAWH010000001.1"/>
</dbReference>
<keyword evidence="12" id="KW-1185">Reference proteome</keyword>
<organism evidence="11 12">
    <name type="scientific">Microbacterium terregens</name>
    <dbReference type="NCBI Taxonomy" id="69363"/>
    <lineage>
        <taxon>Bacteria</taxon>
        <taxon>Bacillati</taxon>
        <taxon>Actinomycetota</taxon>
        <taxon>Actinomycetes</taxon>
        <taxon>Micrococcales</taxon>
        <taxon>Microbacteriaceae</taxon>
        <taxon>Microbacterium</taxon>
    </lineage>
</organism>
<comment type="caution">
    <text evidence="11">The sequence shown here is derived from an EMBL/GenBank/DDBJ whole genome shotgun (WGS) entry which is preliminary data.</text>
</comment>
<evidence type="ECO:0000256" key="3">
    <source>
        <dbReference type="ARBA" id="ARBA00012681"/>
    </source>
</evidence>
<keyword evidence="5 9" id="KW-0808">Transferase</keyword>
<evidence type="ECO:0000256" key="1">
    <source>
        <dbReference type="ARBA" id="ARBA00001933"/>
    </source>
</evidence>
<keyword evidence="6 9" id="KW-0663">Pyridoxal phosphate</keyword>
<dbReference type="InterPro" id="IPR005856">
    <property type="entry name" value="Cys_synth"/>
</dbReference>
<dbReference type="EC" id="2.5.1.47" evidence="3 9"/>
<dbReference type="Gene3D" id="3.40.50.1100">
    <property type="match status" value="2"/>
</dbReference>
<protein>
    <recommendedName>
        <fullName evidence="3 9">Cysteine synthase</fullName>
        <ecNumber evidence="3 9">2.5.1.47</ecNumber>
    </recommendedName>
</protein>
<keyword evidence="7 9" id="KW-0198">Cysteine biosynthesis</keyword>
<evidence type="ECO:0000256" key="9">
    <source>
        <dbReference type="RuleBase" id="RU003985"/>
    </source>
</evidence>
<dbReference type="InterPro" id="IPR050214">
    <property type="entry name" value="Cys_Synth/Cystath_Beta-Synth"/>
</dbReference>
<gene>
    <name evidence="11" type="primary">cysK</name>
    <name evidence="11" type="ORF">ACFFPJ_08955</name>
</gene>
<dbReference type="PANTHER" id="PTHR10314">
    <property type="entry name" value="CYSTATHIONINE BETA-SYNTHASE"/>
    <property type="match status" value="1"/>
</dbReference>
<evidence type="ECO:0000259" key="10">
    <source>
        <dbReference type="Pfam" id="PF00291"/>
    </source>
</evidence>
<name>A0ABV5SZZ6_9MICO</name>
<evidence type="ECO:0000256" key="8">
    <source>
        <dbReference type="ARBA" id="ARBA00047931"/>
    </source>
</evidence>
<dbReference type="NCBIfam" id="TIGR01136">
    <property type="entry name" value="cysKM"/>
    <property type="match status" value="1"/>
</dbReference>
<dbReference type="GO" id="GO:0004124">
    <property type="term" value="F:cysteine synthase activity"/>
    <property type="evidence" value="ECO:0007669"/>
    <property type="project" value="UniProtKB-EC"/>
</dbReference>
<dbReference type="EMBL" id="JBHMBE010000003">
    <property type="protein sequence ID" value="MFB9645926.1"/>
    <property type="molecule type" value="Genomic_DNA"/>
</dbReference>
<evidence type="ECO:0000256" key="7">
    <source>
        <dbReference type="ARBA" id="ARBA00023192"/>
    </source>
</evidence>